<proteinExistence type="inferred from homology"/>
<evidence type="ECO:0000256" key="6">
    <source>
        <dbReference type="ARBA" id="ARBA00022792"/>
    </source>
</evidence>
<dbReference type="Proteomes" id="UP000050424">
    <property type="component" value="Unassembled WGS sequence"/>
</dbReference>
<dbReference type="InterPro" id="IPR036771">
    <property type="entry name" value="ATPsynth_dsu/esu_N"/>
</dbReference>
<evidence type="ECO:0000256" key="10">
    <source>
        <dbReference type="ARBA" id="ARBA00023136"/>
    </source>
</evidence>
<feature type="compositionally biased region" description="Acidic residues" evidence="14">
    <location>
        <begin position="564"/>
        <end position="574"/>
    </location>
</feature>
<evidence type="ECO:0000256" key="1">
    <source>
        <dbReference type="ARBA" id="ARBA00004273"/>
    </source>
</evidence>
<feature type="compositionally biased region" description="Basic and acidic residues" evidence="14">
    <location>
        <begin position="538"/>
        <end position="554"/>
    </location>
</feature>
<dbReference type="CDD" id="cd12152">
    <property type="entry name" value="F1-ATPase_delta"/>
    <property type="match status" value="1"/>
</dbReference>
<keyword evidence="7" id="KW-0809">Transit peptide</keyword>
<evidence type="ECO:0000256" key="12">
    <source>
        <dbReference type="ARBA" id="ARBA00023310"/>
    </source>
</evidence>
<reference evidence="17 18" key="1">
    <citation type="submission" date="2015-09" db="EMBL/GenBank/DDBJ databases">
        <title>Draft genome of a European isolate of the apple canker pathogen Neonectria ditissima.</title>
        <authorList>
            <person name="Gomez-Cortecero A."/>
            <person name="Harrison R.J."/>
            <person name="Armitage A.D."/>
        </authorList>
    </citation>
    <scope>NUCLEOTIDE SEQUENCE [LARGE SCALE GENOMIC DNA]</scope>
    <source>
        <strain evidence="17 18">R09/05</strain>
    </source>
</reference>
<evidence type="ECO:0000256" key="4">
    <source>
        <dbReference type="ARBA" id="ARBA00022448"/>
    </source>
</evidence>
<dbReference type="InterPro" id="IPR048938">
    <property type="entry name" value="ATPD_C_fung"/>
</dbReference>
<feature type="domain" description="ATP synthase F1 complex delta/epsilon subunit N-terminal" evidence="15">
    <location>
        <begin position="72"/>
        <end position="130"/>
    </location>
</feature>
<keyword evidence="11" id="KW-0139">CF(1)</keyword>
<dbReference type="STRING" id="78410.A0A0N8H7S6"/>
<dbReference type="Gene3D" id="2.60.15.10">
    <property type="entry name" value="F0F1 ATP synthase delta/epsilon subunit, N-terminal"/>
    <property type="match status" value="1"/>
</dbReference>
<dbReference type="GO" id="GO:0045259">
    <property type="term" value="C:proton-transporting ATP synthase complex"/>
    <property type="evidence" value="ECO:0007669"/>
    <property type="project" value="UniProtKB-KW"/>
</dbReference>
<dbReference type="CDD" id="cd00065">
    <property type="entry name" value="FYVE_like_SF"/>
    <property type="match status" value="1"/>
</dbReference>
<dbReference type="EMBL" id="LKCW01000045">
    <property type="protein sequence ID" value="KPM42596.1"/>
    <property type="molecule type" value="Genomic_DNA"/>
</dbReference>
<evidence type="ECO:0000256" key="13">
    <source>
        <dbReference type="ARBA" id="ARBA00031669"/>
    </source>
</evidence>
<dbReference type="InterPro" id="IPR020546">
    <property type="entry name" value="ATP_synth_F1_dsu/esu_N"/>
</dbReference>
<feature type="region of interest" description="Disordered" evidence="14">
    <location>
        <begin position="502"/>
        <end position="588"/>
    </location>
</feature>
<comment type="caution">
    <text evidence="17">The sequence shown here is derived from an EMBL/GenBank/DDBJ whole genome shotgun (WGS) entry which is preliminary data.</text>
</comment>
<keyword evidence="8" id="KW-0406">Ion transport</keyword>
<evidence type="ECO:0000256" key="2">
    <source>
        <dbReference type="ARBA" id="ARBA00005712"/>
    </source>
</evidence>
<evidence type="ECO:0000256" key="5">
    <source>
        <dbReference type="ARBA" id="ARBA00022781"/>
    </source>
</evidence>
<feature type="compositionally biased region" description="Polar residues" evidence="14">
    <location>
        <begin position="577"/>
        <end position="586"/>
    </location>
</feature>
<feature type="compositionally biased region" description="Basic and acidic residues" evidence="14">
    <location>
        <begin position="667"/>
        <end position="703"/>
    </location>
</feature>
<dbReference type="InterPro" id="IPR001469">
    <property type="entry name" value="ATP_synth_F1_dsu/esu"/>
</dbReference>
<dbReference type="PANTHER" id="PTHR13822">
    <property type="entry name" value="ATP SYNTHASE DELTA/EPSILON CHAIN"/>
    <property type="match status" value="1"/>
</dbReference>
<feature type="region of interest" description="Disordered" evidence="14">
    <location>
        <begin position="666"/>
        <end position="703"/>
    </location>
</feature>
<dbReference type="PANTHER" id="PTHR13822:SF7">
    <property type="entry name" value="ATP SYNTHASE SUBUNIT DELTA, MITOCHONDRIAL"/>
    <property type="match status" value="1"/>
</dbReference>
<organism evidence="17 18">
    <name type="scientific">Neonectria ditissima</name>
    <dbReference type="NCBI Taxonomy" id="78410"/>
    <lineage>
        <taxon>Eukaryota</taxon>
        <taxon>Fungi</taxon>
        <taxon>Dikarya</taxon>
        <taxon>Ascomycota</taxon>
        <taxon>Pezizomycotina</taxon>
        <taxon>Sordariomycetes</taxon>
        <taxon>Hypocreomycetidae</taxon>
        <taxon>Hypocreales</taxon>
        <taxon>Nectriaceae</taxon>
        <taxon>Neonectria</taxon>
    </lineage>
</organism>
<keyword evidence="10" id="KW-0472">Membrane</keyword>
<dbReference type="OrthoDB" id="270171at2759"/>
<feature type="region of interest" description="Disordered" evidence="14">
    <location>
        <begin position="939"/>
        <end position="965"/>
    </location>
</feature>
<evidence type="ECO:0000256" key="8">
    <source>
        <dbReference type="ARBA" id="ARBA00023065"/>
    </source>
</evidence>
<accession>A0A0N8H7S6</accession>
<evidence type="ECO:0000313" key="17">
    <source>
        <dbReference type="EMBL" id="KPM42596.1"/>
    </source>
</evidence>
<evidence type="ECO:0000256" key="11">
    <source>
        <dbReference type="ARBA" id="ARBA00023196"/>
    </source>
</evidence>
<feature type="compositionally biased region" description="Basic and acidic residues" evidence="14">
    <location>
        <begin position="229"/>
        <end position="238"/>
    </location>
</feature>
<evidence type="ECO:0000256" key="3">
    <source>
        <dbReference type="ARBA" id="ARBA00016960"/>
    </source>
</evidence>
<feature type="region of interest" description="Disordered" evidence="14">
    <location>
        <begin position="718"/>
        <end position="737"/>
    </location>
</feature>
<keyword evidence="9" id="KW-0496">Mitochondrion</keyword>
<evidence type="ECO:0000259" key="16">
    <source>
        <dbReference type="Pfam" id="PF21334"/>
    </source>
</evidence>
<sequence length="1070" mass="117925">MNSLRLARVALRARPAAIRVPLQRRTYAEAVPDKASRHQAEPGSSPPGMMPPETPERKWMRCDGIGALRRVGDVVQVNLPADSGEMGVLANHVPSIEQLKPGLVEIIEETGGAKQFFLSGGFATVQPNSILSINAVEGFPLEDFSAEAVKNQIAEATKVANGSGSEQDIAEAKIELEVLETLAAHGRRVDSGFAKPASRNTLVEERPSLPLEETYHGIGSQRKSHRHGHGLEERASSSVADRFDLSKANLGRLRSSTSTNQLRTSRTIGHHRDKSLGNPRAADLLQPSLRGPFLPPSSLPTHGSASVSTTGKIQDAMEIFEQYGISRPAGWLSEDASAASGTPDMPHMKVFRVCHSCGEPLASRKYCPHCGHDSCLKCTSEIPDEELDRTHESIRQHEESTFQHLDKQTLHHVQTANQNHERSTLTAVDIVRQQETSESGTGVETPKALPELDSISSKEIQIPVEDKIVTHSAPSVPKPIVSSRSVKNNPFFIADKLTKSGATEPTTTARNALANRPVPPSDCVPRREIHRSSNHSKTHADNPPRYDIGCRVRESVAQQAVDSESSEVADLDEESTGHSPSHSSLQDPVERKIDQLYHHAEDLHRSQHIVEHLAAGTKRLRHTALQQKWEGMQGEPNQTTIRQPSRDHSLIHDSIAIADFDMPIRSPRRDEKVPEPRMAETHRLTDDIATDREPSPRSHDLPEDIRTKVAELIEPHSISHDPGFKAQSESIQPPRPSLPILKPISPGALISRHGAKVLPSDPSVPKPFAVGQNTLEEGAEMTLEKPTLRKGINAVTNHGQVNTETSGIASWRNQLRKVDKWEERPREKRLTPPVVKWRRSLSKLSPAVHSDTDRGKTCTFCRLSESSSSKHPEATPRLVAEDTTGTPEYMQQYSAKLQNPRVRLKQVELSLAHKSVEDLAGEYHGQAEKEVVEIKEVGAAKRSKTASHSSSEEMQSITEIHSPRPVLPPEHVCAWRTRCMDLNTEVNQLKSEASSQPVVKPEDWRRDGGRSHVGVGTDMDQHQCPEISIEGLTIVMHMRGKDDLVINTNLKNEGVTGHGKSNGNVNGKRR</sequence>
<feature type="compositionally biased region" description="Pro residues" evidence="14">
    <location>
        <begin position="44"/>
        <end position="53"/>
    </location>
</feature>
<comment type="similarity">
    <text evidence="2">Belongs to the ATPase epsilon chain family.</text>
</comment>
<evidence type="ECO:0000256" key="7">
    <source>
        <dbReference type="ARBA" id="ARBA00022946"/>
    </source>
</evidence>
<dbReference type="Pfam" id="PF02823">
    <property type="entry name" value="ATP-synt_DE_N"/>
    <property type="match status" value="1"/>
</dbReference>
<name>A0A0N8H7S6_9HYPO</name>
<evidence type="ECO:0000256" key="9">
    <source>
        <dbReference type="ARBA" id="ARBA00023128"/>
    </source>
</evidence>
<feature type="region of interest" description="Disordered" evidence="14">
    <location>
        <begin position="217"/>
        <end position="238"/>
    </location>
</feature>
<keyword evidence="5" id="KW-0375">Hydrogen ion transport</keyword>
<dbReference type="HAMAP" id="MF_00530">
    <property type="entry name" value="ATP_synth_epsil_bac"/>
    <property type="match status" value="1"/>
</dbReference>
<keyword evidence="18" id="KW-1185">Reference proteome</keyword>
<feature type="compositionally biased region" description="Basic and acidic residues" evidence="14">
    <location>
        <begin position="31"/>
        <end position="40"/>
    </location>
</feature>
<comment type="subcellular location">
    <subcellularLocation>
        <location evidence="1">Mitochondrion inner membrane</location>
    </subcellularLocation>
</comment>
<evidence type="ECO:0000256" key="14">
    <source>
        <dbReference type="SAM" id="MobiDB-lite"/>
    </source>
</evidence>
<keyword evidence="12" id="KW-0066">ATP synthesis</keyword>
<feature type="domain" description="F1F0-ATP synthase subunit delta C-terminal" evidence="16">
    <location>
        <begin position="144"/>
        <end position="184"/>
    </location>
</feature>
<dbReference type="SUPFAM" id="SSF51344">
    <property type="entry name" value="Epsilon subunit of F1F0-ATP synthase N-terminal domain"/>
    <property type="match status" value="1"/>
</dbReference>
<keyword evidence="4" id="KW-0813">Transport</keyword>
<feature type="region of interest" description="Disordered" evidence="14">
    <location>
        <begin position="29"/>
        <end position="56"/>
    </location>
</feature>
<dbReference type="GO" id="GO:0005743">
    <property type="term" value="C:mitochondrial inner membrane"/>
    <property type="evidence" value="ECO:0007669"/>
    <property type="project" value="UniProtKB-SubCell"/>
</dbReference>
<evidence type="ECO:0000259" key="15">
    <source>
        <dbReference type="Pfam" id="PF02823"/>
    </source>
</evidence>
<keyword evidence="6" id="KW-0999">Mitochondrion inner membrane</keyword>
<evidence type="ECO:0000313" key="18">
    <source>
        <dbReference type="Proteomes" id="UP000050424"/>
    </source>
</evidence>
<gene>
    <name evidence="17" type="ORF">AK830_g3951</name>
</gene>
<feature type="region of interest" description="Disordered" evidence="14">
    <location>
        <begin position="251"/>
        <end position="285"/>
    </location>
</feature>
<feature type="compositionally biased region" description="Polar residues" evidence="14">
    <location>
        <begin position="946"/>
        <end position="959"/>
    </location>
</feature>
<dbReference type="AlphaFoldDB" id="A0A0N8H7S6"/>
<feature type="compositionally biased region" description="Polar residues" evidence="14">
    <location>
        <begin position="254"/>
        <end position="267"/>
    </location>
</feature>
<dbReference type="Gene3D" id="6.10.140.880">
    <property type="match status" value="1"/>
</dbReference>
<dbReference type="GO" id="GO:0046933">
    <property type="term" value="F:proton-transporting ATP synthase activity, rotational mechanism"/>
    <property type="evidence" value="ECO:0007669"/>
    <property type="project" value="InterPro"/>
</dbReference>
<dbReference type="FunFam" id="2.60.15.10:FF:000003">
    <property type="entry name" value="ATP synthase subunit delta, mitochondrial"/>
    <property type="match status" value="1"/>
</dbReference>
<protein>
    <recommendedName>
        <fullName evidence="3">ATP synthase subunit delta, mitochondrial</fullName>
    </recommendedName>
    <alternativeName>
        <fullName evidence="13">F-ATPase delta subunit</fullName>
    </alternativeName>
</protein>
<dbReference type="Pfam" id="PF21334">
    <property type="entry name" value="ATPD_C_fung"/>
    <property type="match status" value="1"/>
</dbReference>